<evidence type="ECO:0000313" key="3">
    <source>
        <dbReference type="Proteomes" id="UP001066276"/>
    </source>
</evidence>
<dbReference type="Proteomes" id="UP001066276">
    <property type="component" value="Chromosome 9"/>
</dbReference>
<feature type="compositionally biased region" description="Basic and acidic residues" evidence="1">
    <location>
        <begin position="63"/>
        <end position="72"/>
    </location>
</feature>
<reference evidence="2" key="1">
    <citation type="journal article" date="2022" name="bioRxiv">
        <title>Sequencing and chromosome-scale assembly of the giantPleurodeles waltlgenome.</title>
        <authorList>
            <person name="Brown T."/>
            <person name="Elewa A."/>
            <person name="Iarovenko S."/>
            <person name="Subramanian E."/>
            <person name="Araus A.J."/>
            <person name="Petzold A."/>
            <person name="Susuki M."/>
            <person name="Suzuki K.-i.T."/>
            <person name="Hayashi T."/>
            <person name="Toyoda A."/>
            <person name="Oliveira C."/>
            <person name="Osipova E."/>
            <person name="Leigh N.D."/>
            <person name="Simon A."/>
            <person name="Yun M.H."/>
        </authorList>
    </citation>
    <scope>NUCLEOTIDE SEQUENCE</scope>
    <source>
        <strain evidence="2">20211129_DDA</strain>
        <tissue evidence="2">Liver</tissue>
    </source>
</reference>
<accession>A0AAV7MLJ5</accession>
<proteinExistence type="predicted"/>
<gene>
    <name evidence="2" type="ORF">NDU88_001376</name>
</gene>
<feature type="compositionally biased region" description="Basic and acidic residues" evidence="1">
    <location>
        <begin position="30"/>
        <end position="48"/>
    </location>
</feature>
<name>A0AAV7MLJ5_PLEWA</name>
<sequence>MNPDFRVPETVKVDNGLHEGKEEEIDDVTEENRRIEEQRDAGGQRGEGRAGNSDVPTKKTGPVKKDNREETRTHRHVPGGAWLNKSPPAGTPIMWTTEKPRPTYVAFYMIYTPRLLGKSAHLKYIKNTPSVEFHLLLWVMDGPCRRPQPTGIRGIKREQRHCEKLKRLPHGLVM</sequence>
<keyword evidence="3" id="KW-1185">Reference proteome</keyword>
<evidence type="ECO:0000313" key="2">
    <source>
        <dbReference type="EMBL" id="KAJ1103959.1"/>
    </source>
</evidence>
<feature type="compositionally biased region" description="Basic and acidic residues" evidence="1">
    <location>
        <begin position="1"/>
        <end position="21"/>
    </location>
</feature>
<dbReference type="EMBL" id="JANPWB010000013">
    <property type="protein sequence ID" value="KAJ1103959.1"/>
    <property type="molecule type" value="Genomic_DNA"/>
</dbReference>
<organism evidence="2 3">
    <name type="scientific">Pleurodeles waltl</name>
    <name type="common">Iberian ribbed newt</name>
    <dbReference type="NCBI Taxonomy" id="8319"/>
    <lineage>
        <taxon>Eukaryota</taxon>
        <taxon>Metazoa</taxon>
        <taxon>Chordata</taxon>
        <taxon>Craniata</taxon>
        <taxon>Vertebrata</taxon>
        <taxon>Euteleostomi</taxon>
        <taxon>Amphibia</taxon>
        <taxon>Batrachia</taxon>
        <taxon>Caudata</taxon>
        <taxon>Salamandroidea</taxon>
        <taxon>Salamandridae</taxon>
        <taxon>Pleurodelinae</taxon>
        <taxon>Pleurodeles</taxon>
    </lineage>
</organism>
<dbReference type="AlphaFoldDB" id="A0AAV7MLJ5"/>
<protein>
    <submittedName>
        <fullName evidence="2">Uncharacterized protein</fullName>
    </submittedName>
</protein>
<evidence type="ECO:0000256" key="1">
    <source>
        <dbReference type="SAM" id="MobiDB-lite"/>
    </source>
</evidence>
<comment type="caution">
    <text evidence="2">The sequence shown here is derived from an EMBL/GenBank/DDBJ whole genome shotgun (WGS) entry which is preliminary data.</text>
</comment>
<feature type="region of interest" description="Disordered" evidence="1">
    <location>
        <begin position="1"/>
        <end position="85"/>
    </location>
</feature>